<protein>
    <submittedName>
        <fullName evidence="1">Uncharacterized protein</fullName>
    </submittedName>
</protein>
<name>A0A3T0INY3_9CAUD</name>
<reference evidence="1 2" key="1">
    <citation type="submission" date="2018-12" db="EMBL/GenBank/DDBJ databases">
        <authorList>
            <person name="Lauer M.J."/>
            <person name="Adewumi O.M."/>
            <person name="Alachi P."/>
            <person name="Anderson S.J."/>
            <person name="Bakarey A.S."/>
            <person name="Beyer A.R."/>
            <person name="Biederman W.H."/>
            <person name="Bollivar D.W."/>
            <person name="Butela K.A."/>
            <person name="Byrum C.A."/>
            <person name="Caughron J.E."/>
            <person name="Coleman S.T."/>
            <person name="Collins D.P."/>
            <person name="Cresawn S.G."/>
            <person name="Dougan K.E."/>
            <person name="Duffy I."/>
            <person name="Eivazova E.R."/>
            <person name="Engstrom E.M."/>
            <person name="Fallest-Strobl P.C."/>
            <person name="Godde J.S."/>
            <person name="Gogarten J.P."/>
            <person name="Hammer B.W."/>
            <person name="Heller D.M."/>
            <person name="Lee J.S."/>
            <person name="Leonard J.E."/>
            <person name="Long J.A."/>
            <person name="Mastrapaolo M.D."/>
            <person name="Mathur V."/>
            <person name="Mesich B.L."/>
            <person name="Mitchell J.C."/>
            <person name="Moore R."/>
            <person name="Pandey S."/>
            <person name="Pollack M.J."/>
            <person name="Popolizio T.R."/>
            <person name="Porter M.L."/>
            <person name="Reid N.M."/>
            <person name="Salvitti L.R."/>
            <person name="Sayre B.L."/>
            <person name="Schrock T.A."/>
            <person name="Sconiers W.B."/>
            <person name="Sheehy R."/>
            <person name="Shows K.H."/>
            <person name="Sprangers S.A."/>
            <person name="Sprenkle A.B."/>
            <person name="Swerdlow S.J."/>
            <person name="Theoret J.R."/>
            <person name="Thompson K.M."/>
            <person name="Tibbetts T.J."/>
            <person name="Tigges M."/>
            <person name="Van A.R."/>
            <person name="Washington J.M."/>
            <person name="Windsor E.J."/>
            <person name="Wingfield D.L."/>
            <person name="Yoon E.J."/>
            <person name="Garlena R.A."/>
            <person name="Russell D.A."/>
            <person name="Pope W.H."/>
            <person name="Jacobs-Sera D."/>
            <person name="Hatfull G.F."/>
        </authorList>
    </citation>
    <scope>NUCLEOTIDE SEQUENCE [LARGE SCALE GENOMIC DNA]</scope>
</reference>
<evidence type="ECO:0000313" key="2">
    <source>
        <dbReference type="Proteomes" id="UP000287712"/>
    </source>
</evidence>
<dbReference type="EMBL" id="MK308637">
    <property type="protein sequence ID" value="AZV01727.1"/>
    <property type="molecule type" value="Genomic_DNA"/>
</dbReference>
<organism evidence="1 2">
    <name type="scientific">Microbacterium phage Schubert</name>
    <dbReference type="NCBI Taxonomy" id="2500787"/>
    <lineage>
        <taxon>Viruses</taxon>
        <taxon>Duplodnaviria</taxon>
        <taxon>Heunggongvirae</taxon>
        <taxon>Uroviricota</taxon>
        <taxon>Caudoviricetes</taxon>
        <taxon>Schubertvirus</taxon>
        <taxon>Schubertvirus schubert</taxon>
    </lineage>
</organism>
<accession>A0A3T0INY3</accession>
<dbReference type="KEGG" id="vg:55010199"/>
<dbReference type="Proteomes" id="UP000287712">
    <property type="component" value="Segment"/>
</dbReference>
<sequence length="63" mass="6864">MAMQRRVVVRNPSAFKQTLTIKVKVTTTDGNVKITDMILQAGTTGTGWVPNVTEMPWTTGVVS</sequence>
<gene>
    <name evidence="1" type="primary">20</name>
    <name evidence="1" type="ORF">SEA_SCHUBERT_20</name>
</gene>
<dbReference type="RefSeq" id="YP_009818852.1">
    <property type="nucleotide sequence ID" value="NC_048144.1"/>
</dbReference>
<dbReference type="GeneID" id="55010199"/>
<evidence type="ECO:0000313" key="1">
    <source>
        <dbReference type="EMBL" id="AZV01727.1"/>
    </source>
</evidence>
<proteinExistence type="predicted"/>
<keyword evidence="2" id="KW-1185">Reference proteome</keyword>